<evidence type="ECO:0000256" key="2">
    <source>
        <dbReference type="SAM" id="SignalP"/>
    </source>
</evidence>
<keyword evidence="4" id="KW-0675">Receptor</keyword>
<keyword evidence="1" id="KW-1133">Transmembrane helix</keyword>
<evidence type="ECO:0000256" key="1">
    <source>
        <dbReference type="SAM" id="Phobius"/>
    </source>
</evidence>
<keyword evidence="1" id="KW-0472">Membrane</keyword>
<dbReference type="PANTHER" id="PTHR18945">
    <property type="entry name" value="NEUROTRANSMITTER GATED ION CHANNEL"/>
    <property type="match status" value="1"/>
</dbReference>
<keyword evidence="2" id="KW-0732">Signal</keyword>
<feature type="transmembrane region" description="Helical" evidence="1">
    <location>
        <begin position="265"/>
        <end position="285"/>
    </location>
</feature>
<feature type="signal peptide" evidence="2">
    <location>
        <begin position="1"/>
        <end position="23"/>
    </location>
</feature>
<organism evidence="4">
    <name type="scientific">Cacopsylla melanoneura</name>
    <dbReference type="NCBI Taxonomy" id="428564"/>
    <lineage>
        <taxon>Eukaryota</taxon>
        <taxon>Metazoa</taxon>
        <taxon>Ecdysozoa</taxon>
        <taxon>Arthropoda</taxon>
        <taxon>Hexapoda</taxon>
        <taxon>Insecta</taxon>
        <taxon>Pterygota</taxon>
        <taxon>Neoptera</taxon>
        <taxon>Paraneoptera</taxon>
        <taxon>Hemiptera</taxon>
        <taxon>Sternorrhyncha</taxon>
        <taxon>Psylloidea</taxon>
        <taxon>Psyllidae</taxon>
        <taxon>Psyllinae</taxon>
        <taxon>Cacopsylla</taxon>
    </lineage>
</organism>
<evidence type="ECO:0000259" key="3">
    <source>
        <dbReference type="Pfam" id="PF02931"/>
    </source>
</evidence>
<dbReference type="AlphaFoldDB" id="A0A8D8M2V8"/>
<dbReference type="GO" id="GO:0004888">
    <property type="term" value="F:transmembrane signaling receptor activity"/>
    <property type="evidence" value="ECO:0007669"/>
    <property type="project" value="InterPro"/>
</dbReference>
<feature type="domain" description="Neurotransmitter-gated ion-channel ligand-binding" evidence="3">
    <location>
        <begin position="40"/>
        <end position="260"/>
    </location>
</feature>
<feature type="transmembrane region" description="Helical" evidence="1">
    <location>
        <begin position="292"/>
        <end position="309"/>
    </location>
</feature>
<feature type="transmembrane region" description="Helical" evidence="1">
    <location>
        <begin position="329"/>
        <end position="351"/>
    </location>
</feature>
<dbReference type="SUPFAM" id="SSF63712">
    <property type="entry name" value="Nicotinic receptor ligand binding domain-like"/>
    <property type="match status" value="1"/>
</dbReference>
<dbReference type="InterPro" id="IPR036734">
    <property type="entry name" value="Neur_chan_lig-bd_sf"/>
</dbReference>
<accession>A0A8D8M2V8</accession>
<dbReference type="EMBL" id="HBUF01045798">
    <property type="protein sequence ID" value="CAG6619601.1"/>
    <property type="molecule type" value="Transcribed_RNA"/>
</dbReference>
<name>A0A8D8M2V8_9HEMI</name>
<dbReference type="GO" id="GO:0016020">
    <property type="term" value="C:membrane"/>
    <property type="evidence" value="ECO:0007669"/>
    <property type="project" value="InterPro"/>
</dbReference>
<dbReference type="InterPro" id="IPR006201">
    <property type="entry name" value="Neur_channel"/>
</dbReference>
<proteinExistence type="predicted"/>
<evidence type="ECO:0000313" key="4">
    <source>
        <dbReference type="EMBL" id="CAG6619601.1"/>
    </source>
</evidence>
<reference evidence="4" key="1">
    <citation type="submission" date="2021-05" db="EMBL/GenBank/DDBJ databases">
        <authorList>
            <person name="Alioto T."/>
            <person name="Alioto T."/>
            <person name="Gomez Garrido J."/>
        </authorList>
    </citation>
    <scope>NUCLEOTIDE SEQUENCE</scope>
</reference>
<feature type="transmembrane region" description="Helical" evidence="1">
    <location>
        <begin position="416"/>
        <end position="434"/>
    </location>
</feature>
<dbReference type="GO" id="GO:0005230">
    <property type="term" value="F:extracellular ligand-gated monoatomic ion channel activity"/>
    <property type="evidence" value="ECO:0007669"/>
    <property type="project" value="InterPro"/>
</dbReference>
<keyword evidence="1" id="KW-0812">Transmembrane</keyword>
<sequence>MCIRLIILVCFITSSVHFKKVRGQQDYCKAKKNTTNPVQELKKCLFKGYNPKAVPLLGQQKKVDVDVSFLLEDVYFFDVSAEATLFVVMDMNWTDPFLTWNPRDYGNVSRIILTQGEPAKIWTPMFTTSYTYRFGGRKDTDNLFRVAKLEISSDGKVMFSDLINVNSICYGELNLFPFDKYDCNSILMSDNFENEVVFRFWENGKYSNYSQLNMTVFTKKHLEVESNSVALDVNKASSPIDEQNMTITILYISLNIARKTGTHVLVFHVPAVGFCLLLVLPLWISANSMSRFLYPLIVMFGSLFQIDALSNLMKLPSVHYNQPINIVSFYHAMMMLSLLVLVESMLSSALWRRRPLPPWLRGPYDTIYKLPGVQGLIEFTLFEKPHPEAFQGQKQEEYPGESGDSAASTLKCLAKLIDRIFFCCLGIVAVFLYFDLVPRS</sequence>
<dbReference type="Gene3D" id="2.70.170.10">
    <property type="entry name" value="Neurotransmitter-gated ion-channel ligand-binding domain"/>
    <property type="match status" value="1"/>
</dbReference>
<protein>
    <submittedName>
        <fullName evidence="4">5-hydroxytryptamine receptor 3C</fullName>
    </submittedName>
</protein>
<dbReference type="Pfam" id="PF02931">
    <property type="entry name" value="Neur_chan_LBD"/>
    <property type="match status" value="1"/>
</dbReference>
<feature type="chain" id="PRO_5034631428" evidence="2">
    <location>
        <begin position="24"/>
        <end position="440"/>
    </location>
</feature>
<dbReference type="InterPro" id="IPR006202">
    <property type="entry name" value="Neur_chan_lig-bd"/>
</dbReference>